<dbReference type="Proteomes" id="UP000249720">
    <property type="component" value="Unassembled WGS sequence"/>
</dbReference>
<dbReference type="InterPro" id="IPR019853">
    <property type="entry name" value="GldB-like"/>
</dbReference>
<gene>
    <name evidence="1" type="ORF">LX80_02136</name>
</gene>
<evidence type="ECO:0000313" key="2">
    <source>
        <dbReference type="Proteomes" id="UP000249720"/>
    </source>
</evidence>
<sequence>MKYRLQIFLGIIILMAIACSPKKKLPDVSNISMPLTVQRFERDFFSFDTLHIARGLDSLQKKYPVFIKDYLYNILAAYPQPDSVVKDVLLFRRTYAAIDSAVQVQFPHFKNYTEQIAQGFRYFHYYFPKYNLPHQIITFVGPIEGVGTALTSSGLAIGLQAYLGHQFPAYHTQYISEVYPDYETRRFEPQYIVVNCMRSIINDYYPEKKAGNPLIDQMIELGKRLYVLDACLPTVADTLKTGYTNDQLKGCYDHEKNIWSFFIQNNLLYETEPTQIASYVNDGPGTPELGPAAPGNIGLFTGWQIVKLWMKNHQDVTLDQLLNTPAKQIFEEAKYHP</sequence>
<dbReference type="PROSITE" id="PS51257">
    <property type="entry name" value="PROKAR_LIPOPROTEIN"/>
    <property type="match status" value="1"/>
</dbReference>
<dbReference type="OrthoDB" id="976022at2"/>
<accession>A0A2W7RR59</accession>
<evidence type="ECO:0000313" key="1">
    <source>
        <dbReference type="EMBL" id="PZX61406.1"/>
    </source>
</evidence>
<keyword evidence="2" id="KW-1185">Reference proteome</keyword>
<comment type="caution">
    <text evidence="1">The sequence shown here is derived from an EMBL/GenBank/DDBJ whole genome shotgun (WGS) entry which is preliminary data.</text>
</comment>
<reference evidence="1 2" key="1">
    <citation type="submission" date="2018-06" db="EMBL/GenBank/DDBJ databases">
        <title>Genomic Encyclopedia of Archaeal and Bacterial Type Strains, Phase II (KMG-II): from individual species to whole genera.</title>
        <authorList>
            <person name="Goeker M."/>
        </authorList>
    </citation>
    <scope>NUCLEOTIDE SEQUENCE [LARGE SCALE GENOMIC DNA]</scope>
    <source>
        <strain evidence="1 2">DSM 23241</strain>
    </source>
</reference>
<dbReference type="AlphaFoldDB" id="A0A2W7RR59"/>
<dbReference type="EMBL" id="QKZV01000007">
    <property type="protein sequence ID" value="PZX61406.1"/>
    <property type="molecule type" value="Genomic_DNA"/>
</dbReference>
<dbReference type="Pfam" id="PF25594">
    <property type="entry name" value="GldB_lipo"/>
    <property type="match status" value="1"/>
</dbReference>
<evidence type="ECO:0008006" key="3">
    <source>
        <dbReference type="Google" id="ProtNLM"/>
    </source>
</evidence>
<name>A0A2W7RR59_9BACT</name>
<proteinExistence type="predicted"/>
<organism evidence="1 2">
    <name type="scientific">Hydrotalea sandarakina</name>
    <dbReference type="NCBI Taxonomy" id="1004304"/>
    <lineage>
        <taxon>Bacteria</taxon>
        <taxon>Pseudomonadati</taxon>
        <taxon>Bacteroidota</taxon>
        <taxon>Chitinophagia</taxon>
        <taxon>Chitinophagales</taxon>
        <taxon>Chitinophagaceae</taxon>
        <taxon>Hydrotalea</taxon>
    </lineage>
</organism>
<dbReference type="RefSeq" id="WP_146250479.1">
    <property type="nucleotide sequence ID" value="NZ_QKZV01000007.1"/>
</dbReference>
<protein>
    <recommendedName>
        <fullName evidence="3">Gliding motility-associated lipoprotein GldB</fullName>
    </recommendedName>
</protein>